<dbReference type="Pfam" id="PF13202">
    <property type="entry name" value="EF-hand_5"/>
    <property type="match status" value="1"/>
</dbReference>
<feature type="compositionally biased region" description="Basic and acidic residues" evidence="1">
    <location>
        <begin position="259"/>
        <end position="277"/>
    </location>
</feature>
<evidence type="ECO:0000259" key="2">
    <source>
        <dbReference type="PROSITE" id="PS50222"/>
    </source>
</evidence>
<accession>E0XVN9</accession>
<dbReference type="EMBL" id="GU474890">
    <property type="protein sequence ID" value="ADI18480.1"/>
    <property type="molecule type" value="Genomic_DNA"/>
</dbReference>
<feature type="region of interest" description="Disordered" evidence="1">
    <location>
        <begin position="252"/>
        <end position="277"/>
    </location>
</feature>
<evidence type="ECO:0000256" key="1">
    <source>
        <dbReference type="SAM" id="MobiDB-lite"/>
    </source>
</evidence>
<dbReference type="SUPFAM" id="SSF47473">
    <property type="entry name" value="EF-hand"/>
    <property type="match status" value="1"/>
</dbReference>
<dbReference type="InterPro" id="IPR018247">
    <property type="entry name" value="EF_Hand_1_Ca_BS"/>
</dbReference>
<sequence length="332" mass="37178">MDLEMKCPHCDQWTASNVESCSKCGGLLFESKEGPNSFISSLKKNWKLATGLAVTFLILSILFFRPNPTPPPEKQAQNLPTEKQKEPPRQKPNLPPEKPKQQKPDLSGQLGFYGQWDKDKDGYLKGTEIATAMTELNKVEMNVIDISGESRVVKFRWEPPRMDMDLDQRLSKEELAQGNRGYFLFQEYDLDKDGLLSKAEIEKAPSAVDITGTPRKQPFFEPLKKFDLNQDGKLALLEIPPYHSYFWSGMGRGKGSSRGRGEGKGGRDSVTRKPSADEVINRALTDYKTNLGAQAAKLQDLVNEGYLNSIPDPPAGTKWVLNPDGTLTTQRK</sequence>
<dbReference type="PROSITE" id="PS50222">
    <property type="entry name" value="EF_HAND_2"/>
    <property type="match status" value="1"/>
</dbReference>
<name>E0XVN9_9BACT</name>
<organism evidence="3">
    <name type="scientific">uncultured Verrucomicrobiales bacterium HF4000_13K17</name>
    <dbReference type="NCBI Taxonomy" id="710998"/>
    <lineage>
        <taxon>Bacteria</taxon>
        <taxon>Pseudomonadati</taxon>
        <taxon>Verrucomicrobiota</taxon>
        <taxon>Verrucomicrobiia</taxon>
        <taxon>Verrucomicrobiales</taxon>
        <taxon>environmental samples</taxon>
    </lineage>
</organism>
<feature type="region of interest" description="Disordered" evidence="1">
    <location>
        <begin position="312"/>
        <end position="332"/>
    </location>
</feature>
<evidence type="ECO:0000313" key="3">
    <source>
        <dbReference type="EMBL" id="ADI18480.1"/>
    </source>
</evidence>
<dbReference type="AlphaFoldDB" id="E0XVN9"/>
<feature type="domain" description="EF-hand" evidence="2">
    <location>
        <begin position="184"/>
        <end position="211"/>
    </location>
</feature>
<dbReference type="PROSITE" id="PS00018">
    <property type="entry name" value="EF_HAND_1"/>
    <property type="match status" value="1"/>
</dbReference>
<reference evidence="3" key="1">
    <citation type="journal article" date="2011" name="Environ. Microbiol.">
        <title>Time-series analyses of Monterey Bay coastal microbial picoplankton using a 'genome proxy' microarray.</title>
        <authorList>
            <person name="Rich V.I."/>
            <person name="Pham V.D."/>
            <person name="Eppley J."/>
            <person name="Shi Y."/>
            <person name="DeLong E.F."/>
        </authorList>
    </citation>
    <scope>NUCLEOTIDE SEQUENCE</scope>
</reference>
<dbReference type="GO" id="GO:0005509">
    <property type="term" value="F:calcium ion binding"/>
    <property type="evidence" value="ECO:0007669"/>
    <property type="project" value="InterPro"/>
</dbReference>
<dbReference type="InterPro" id="IPR002048">
    <property type="entry name" value="EF_hand_dom"/>
</dbReference>
<protein>
    <recommendedName>
        <fullName evidence="2">EF-hand domain-containing protein</fullName>
    </recommendedName>
</protein>
<feature type="region of interest" description="Disordered" evidence="1">
    <location>
        <begin position="69"/>
        <end position="111"/>
    </location>
</feature>
<dbReference type="Gene3D" id="1.10.238.10">
    <property type="entry name" value="EF-hand"/>
    <property type="match status" value="1"/>
</dbReference>
<dbReference type="InterPro" id="IPR011992">
    <property type="entry name" value="EF-hand-dom_pair"/>
</dbReference>
<proteinExistence type="predicted"/>